<dbReference type="NCBIfam" id="NF002995">
    <property type="entry name" value="PRK03759.1"/>
    <property type="match status" value="1"/>
</dbReference>
<keyword evidence="13" id="KW-1185">Reference proteome</keyword>
<keyword evidence="8 10" id="KW-0414">Isoprene biosynthesis</keyword>
<proteinExistence type="inferred from homology"/>
<dbReference type="PROSITE" id="PS51462">
    <property type="entry name" value="NUDIX"/>
    <property type="match status" value="1"/>
</dbReference>
<comment type="catalytic activity">
    <reaction evidence="10">
        <text>isopentenyl diphosphate = dimethylallyl diphosphate</text>
        <dbReference type="Rhea" id="RHEA:23284"/>
        <dbReference type="ChEBI" id="CHEBI:57623"/>
        <dbReference type="ChEBI" id="CHEBI:128769"/>
        <dbReference type="EC" id="5.3.3.2"/>
    </reaction>
</comment>
<comment type="caution">
    <text evidence="12">The sequence shown here is derived from an EMBL/GenBank/DDBJ whole genome shotgun (WGS) entry which is preliminary data.</text>
</comment>
<evidence type="ECO:0000256" key="6">
    <source>
        <dbReference type="ARBA" id="ARBA00022842"/>
    </source>
</evidence>
<evidence type="ECO:0000313" key="13">
    <source>
        <dbReference type="Proteomes" id="UP001500622"/>
    </source>
</evidence>
<comment type="cofactor">
    <cofactor evidence="10">
        <name>Mg(2+)</name>
        <dbReference type="ChEBI" id="CHEBI:18420"/>
    </cofactor>
    <text evidence="10">Binds 1 Mg(2+) ion per subunit. The magnesium ion binds only when substrate is bound.</text>
</comment>
<comment type="similarity">
    <text evidence="2 10">Belongs to the IPP isomerase type 1 family.</text>
</comment>
<reference evidence="13" key="1">
    <citation type="journal article" date="2019" name="Int. J. Syst. Evol. Microbiol.">
        <title>The Global Catalogue of Microorganisms (GCM) 10K type strain sequencing project: providing services to taxonomists for standard genome sequencing and annotation.</title>
        <authorList>
            <consortium name="The Broad Institute Genomics Platform"/>
            <consortium name="The Broad Institute Genome Sequencing Center for Infectious Disease"/>
            <person name="Wu L."/>
            <person name="Ma J."/>
        </authorList>
    </citation>
    <scope>NUCLEOTIDE SEQUENCE [LARGE SCALE GENOMIC DNA]</scope>
    <source>
        <strain evidence="13">JCM 17810</strain>
    </source>
</reference>
<dbReference type="PANTHER" id="PTHR10885">
    <property type="entry name" value="ISOPENTENYL-DIPHOSPHATE DELTA-ISOMERASE"/>
    <property type="match status" value="1"/>
</dbReference>
<dbReference type="InterPro" id="IPR056375">
    <property type="entry name" value="Idi_bact"/>
</dbReference>
<feature type="binding site" evidence="10">
    <location>
        <position position="99"/>
    </location>
    <ligand>
        <name>Mg(2+)</name>
        <dbReference type="ChEBI" id="CHEBI:18420"/>
    </ligand>
</feature>
<evidence type="ECO:0000256" key="10">
    <source>
        <dbReference type="HAMAP-Rule" id="MF_00202"/>
    </source>
</evidence>
<dbReference type="EMBL" id="BAABGN010000012">
    <property type="protein sequence ID" value="GAA4429347.1"/>
    <property type="molecule type" value="Genomic_DNA"/>
</dbReference>
<evidence type="ECO:0000256" key="3">
    <source>
        <dbReference type="ARBA" id="ARBA00012057"/>
    </source>
</evidence>
<evidence type="ECO:0000256" key="2">
    <source>
        <dbReference type="ARBA" id="ARBA00007579"/>
    </source>
</evidence>
<evidence type="ECO:0000256" key="9">
    <source>
        <dbReference type="ARBA" id="ARBA00023235"/>
    </source>
</evidence>
<sequence>MQALSQEHVDMAHRLDEVVLLTDDGRPAGTAPRATVHDTGTPLHLAFSCYILDGDGRVLLTRRSLGKRTWPGVWTNSFCGHPRPGEPVGEAVHRYARHELGLAIGEATCLLPSFRYRAVDASGVMENEICPVYAARADGPIAANPEEVMDHRWARAEDVEQAVRSAPWALSPWMVEQVHRLSDPGLGTFPTVHEALGGS</sequence>
<feature type="active site" evidence="10">
    <location>
        <position position="79"/>
    </location>
</feature>
<evidence type="ECO:0000256" key="7">
    <source>
        <dbReference type="ARBA" id="ARBA00023211"/>
    </source>
</evidence>
<feature type="binding site" evidence="10">
    <location>
        <position position="44"/>
    </location>
    <ligand>
        <name>Mn(2+)</name>
        <dbReference type="ChEBI" id="CHEBI:29035"/>
    </ligand>
</feature>
<comment type="cofactor">
    <cofactor evidence="10">
        <name>Mn(2+)</name>
        <dbReference type="ChEBI" id="CHEBI:29035"/>
    </cofactor>
    <text evidence="10">Binds 1 Mn(2+) ion per subunit.</text>
</comment>
<comment type="function">
    <text evidence="10">Catalyzes the 1,3-allylic rearrangement of the homoallylic substrate isopentenyl (IPP) to its highly electrophilic allylic isomer, dimethylallyl diphosphate (DMAPP).</text>
</comment>
<dbReference type="InterPro" id="IPR015797">
    <property type="entry name" value="NUDIX_hydrolase-like_dom_sf"/>
</dbReference>
<evidence type="ECO:0000313" key="12">
    <source>
        <dbReference type="EMBL" id="GAA4429347.1"/>
    </source>
</evidence>
<keyword evidence="9 10" id="KW-0413">Isomerase</keyword>
<keyword evidence="4 10" id="KW-0963">Cytoplasm</keyword>
<dbReference type="Gene3D" id="3.90.79.10">
    <property type="entry name" value="Nucleoside Triphosphate Pyrophosphohydrolase"/>
    <property type="match status" value="1"/>
</dbReference>
<evidence type="ECO:0000259" key="11">
    <source>
        <dbReference type="PROSITE" id="PS51462"/>
    </source>
</evidence>
<dbReference type="PIRSF" id="PIRSF018427">
    <property type="entry name" value="Isopntndiph_ism"/>
    <property type="match status" value="1"/>
</dbReference>
<keyword evidence="6 10" id="KW-0460">Magnesium</keyword>
<dbReference type="Pfam" id="PF00293">
    <property type="entry name" value="NUDIX"/>
    <property type="match status" value="1"/>
</dbReference>
<gene>
    <name evidence="10 12" type="primary">idi</name>
    <name evidence="12" type="ORF">GCM10023169_31600</name>
</gene>
<evidence type="ECO:0000256" key="8">
    <source>
        <dbReference type="ARBA" id="ARBA00023229"/>
    </source>
</evidence>
<dbReference type="PANTHER" id="PTHR10885:SF0">
    <property type="entry name" value="ISOPENTENYL-DIPHOSPHATE DELTA-ISOMERASE"/>
    <property type="match status" value="1"/>
</dbReference>
<dbReference type="EC" id="5.3.3.2" evidence="3 10"/>
<feature type="binding site" evidence="10">
    <location>
        <position position="81"/>
    </location>
    <ligand>
        <name>Mn(2+)</name>
        <dbReference type="ChEBI" id="CHEBI:29035"/>
    </ligand>
</feature>
<keyword evidence="7 10" id="KW-0464">Manganese</keyword>
<name>A0ABP8LJB4_9MICO</name>
<keyword evidence="5 10" id="KW-0479">Metal-binding</keyword>
<feature type="domain" description="Nudix hydrolase" evidence="11">
    <location>
        <begin position="42"/>
        <end position="176"/>
    </location>
</feature>
<feature type="binding site" evidence="10">
    <location>
        <position position="37"/>
    </location>
    <ligand>
        <name>Mn(2+)</name>
        <dbReference type="ChEBI" id="CHEBI:29035"/>
    </ligand>
</feature>
<dbReference type="NCBIfam" id="TIGR02150">
    <property type="entry name" value="IPP_isom_1"/>
    <property type="match status" value="1"/>
</dbReference>
<evidence type="ECO:0000256" key="5">
    <source>
        <dbReference type="ARBA" id="ARBA00022723"/>
    </source>
</evidence>
<dbReference type="InterPro" id="IPR000086">
    <property type="entry name" value="NUDIX_hydrolase_dom"/>
</dbReference>
<feature type="binding site" evidence="10">
    <location>
        <position position="128"/>
    </location>
    <ligand>
        <name>Mn(2+)</name>
        <dbReference type="ChEBI" id="CHEBI:29035"/>
    </ligand>
</feature>
<organism evidence="12 13">
    <name type="scientific">Georgenia halophila</name>
    <dbReference type="NCBI Taxonomy" id="620889"/>
    <lineage>
        <taxon>Bacteria</taxon>
        <taxon>Bacillati</taxon>
        <taxon>Actinomycetota</taxon>
        <taxon>Actinomycetes</taxon>
        <taxon>Micrococcales</taxon>
        <taxon>Bogoriellaceae</taxon>
        <taxon>Georgenia</taxon>
    </lineage>
</organism>
<dbReference type="InterPro" id="IPR011876">
    <property type="entry name" value="IsopentenylPP_isomerase_typ1"/>
</dbReference>
<dbReference type="HAMAP" id="MF_00202">
    <property type="entry name" value="Idi"/>
    <property type="match status" value="1"/>
</dbReference>
<comment type="pathway">
    <text evidence="1 10">Isoprenoid biosynthesis; dimethylallyl diphosphate biosynthesis; dimethylallyl diphosphate from isopentenyl diphosphate: step 1/1.</text>
</comment>
<comment type="subcellular location">
    <subcellularLocation>
        <location evidence="10">Cytoplasm</location>
    </subcellularLocation>
</comment>
<feature type="active site" evidence="10">
    <location>
        <position position="128"/>
    </location>
</feature>
<dbReference type="SUPFAM" id="SSF55811">
    <property type="entry name" value="Nudix"/>
    <property type="match status" value="1"/>
</dbReference>
<feature type="binding site" evidence="10">
    <location>
        <position position="126"/>
    </location>
    <ligand>
        <name>Mn(2+)</name>
        <dbReference type="ChEBI" id="CHEBI:29035"/>
    </ligand>
</feature>
<dbReference type="Proteomes" id="UP001500622">
    <property type="component" value="Unassembled WGS sequence"/>
</dbReference>
<protein>
    <recommendedName>
        <fullName evidence="3 10">Isopentenyl-diphosphate Delta-isomerase</fullName>
        <shortName evidence="10">IPP isomerase</shortName>
        <ecNumber evidence="3 10">5.3.3.2</ecNumber>
    </recommendedName>
    <alternativeName>
        <fullName evidence="10">IPP:DMAPP isomerase</fullName>
    </alternativeName>
    <alternativeName>
        <fullName evidence="10">Isopentenyl pyrophosphate isomerase</fullName>
    </alternativeName>
</protein>
<dbReference type="CDD" id="cd02885">
    <property type="entry name" value="NUDIX_IPP_Isomerase"/>
    <property type="match status" value="1"/>
</dbReference>
<accession>A0ABP8LJB4</accession>
<evidence type="ECO:0000256" key="4">
    <source>
        <dbReference type="ARBA" id="ARBA00022490"/>
    </source>
</evidence>
<evidence type="ECO:0000256" key="1">
    <source>
        <dbReference type="ARBA" id="ARBA00004826"/>
    </source>
</evidence>